<keyword evidence="2" id="KW-1185">Reference proteome</keyword>
<dbReference type="EMBL" id="KF010834">
    <property type="protein sequence ID" value="AGN89339.1"/>
    <property type="molecule type" value="Genomic_DNA"/>
</dbReference>
<proteinExistence type="predicted"/>
<dbReference type="KEGG" id="vg:16385285"/>
<name>R9W0N7_9CAUD</name>
<gene>
    <name evidence="1" type="ORF">IBBPl23_24</name>
</gene>
<evidence type="ECO:0000313" key="1">
    <source>
        <dbReference type="EMBL" id="AGN89339.1"/>
    </source>
</evidence>
<dbReference type="RefSeq" id="YP_008320361.1">
    <property type="nucleotide sequence ID" value="NC_021865.1"/>
</dbReference>
<dbReference type="GeneID" id="16385285"/>
<sequence length="128" mass="14933">MSKPIFKINEILENWAKLTPPLIDFTVENVLAAINYEATYDYVLRSLMSKRGFELEVSRIYLCPNNHKAHHSKLEEELDEDDLPECHACGQEIIPDLDHCFLVFNFTDDYLQDAKKKMNQQLIAVNFL</sequence>
<dbReference type="Proteomes" id="UP000014424">
    <property type="component" value="Segment"/>
</dbReference>
<protein>
    <submittedName>
        <fullName evidence="1">Uncharacterized protein</fullName>
    </submittedName>
</protein>
<organism evidence="1 2">
    <name type="scientific">Paenibacillus phage phiIBB_P123</name>
    <dbReference type="NCBI Taxonomy" id="1337877"/>
    <lineage>
        <taxon>Viruses</taxon>
        <taxon>Duplodnaviria</taxon>
        <taxon>Heunggongvirae</taxon>
        <taxon>Uroviricota</taxon>
        <taxon>Caudoviricetes</taxon>
        <taxon>Fernvirus</taxon>
        <taxon>Fernvirus P123</taxon>
    </lineage>
</organism>
<evidence type="ECO:0000313" key="2">
    <source>
        <dbReference type="Proteomes" id="UP000014424"/>
    </source>
</evidence>
<dbReference type="OrthoDB" id="31996at10239"/>
<reference evidence="1 2" key="1">
    <citation type="journal article" date="2013" name="Genome Announc.">
        <title>Complete Genome Sequence of the Broad-Host-Range Paenibacillus larvae Phage phiIBB_Pl23.</title>
        <authorList>
            <person name="Oliveira A."/>
            <person name="Melo L.D."/>
            <person name="Kropinski A.M."/>
            <person name="Azeredo J."/>
        </authorList>
    </citation>
    <scope>NUCLEOTIDE SEQUENCE [LARGE SCALE GENOMIC DNA]</scope>
</reference>
<accession>R9W0N7</accession>